<proteinExistence type="predicted"/>
<evidence type="ECO:0000313" key="3">
    <source>
        <dbReference type="EMBL" id="TQF00196.1"/>
    </source>
</evidence>
<dbReference type="AlphaFoldDB" id="A0A540VTV6"/>
<feature type="transmembrane region" description="Helical" evidence="2">
    <location>
        <begin position="32"/>
        <end position="51"/>
    </location>
</feature>
<evidence type="ECO:0000313" key="4">
    <source>
        <dbReference type="Proteomes" id="UP000315400"/>
    </source>
</evidence>
<accession>A0A540VTV6</accession>
<feature type="compositionally biased region" description="Low complexity" evidence="1">
    <location>
        <begin position="165"/>
        <end position="176"/>
    </location>
</feature>
<sequence>MVLAAGLGTPAIYLQATQYAIPGHLLTYEHALRAGALPAGALIAIGIYLYWLCQGEARDASTTAHRYFWGALAPLGTVGLISALAIGSIAFVGSFALLFVLAWYASYYLLLLASLLFSFNLTHNMMLMGAFVMLAVLILPIGIVGVIREEKRASERRIPDECKDAGSGSARSSSAGPIGTAEDVDTPAEAGAAQKRDRARKPFDWEALSIFAAAPALCFVSLYAVQAVHMLYTESYC</sequence>
<reference evidence="3 4" key="1">
    <citation type="submission" date="2019-06" db="EMBL/GenBank/DDBJ databases">
        <title>Metagenome assembled Genome of Spiribacter salinus SL48-SHIP from the microbial mat of Salt Lake 48 (Novosibirsk region, Russia).</title>
        <authorList>
            <person name="Shipova A."/>
            <person name="Rozanov A.S."/>
            <person name="Bryanskaya A.V."/>
            <person name="Peltek S.E."/>
        </authorList>
    </citation>
    <scope>NUCLEOTIDE SEQUENCE [LARGE SCALE GENOMIC DNA]</scope>
    <source>
        <strain evidence="3">SL48-SHIP-2</strain>
    </source>
</reference>
<dbReference type="EMBL" id="VIFK01000020">
    <property type="protein sequence ID" value="TQF00196.1"/>
    <property type="molecule type" value="Genomic_DNA"/>
</dbReference>
<feature type="transmembrane region" description="Helical" evidence="2">
    <location>
        <begin position="205"/>
        <end position="225"/>
    </location>
</feature>
<gene>
    <name evidence="3" type="ORF">FKY71_04615</name>
</gene>
<organism evidence="3 4">
    <name type="scientific">Spiribacter salinus</name>
    <dbReference type="NCBI Taxonomy" id="1335746"/>
    <lineage>
        <taxon>Bacteria</taxon>
        <taxon>Pseudomonadati</taxon>
        <taxon>Pseudomonadota</taxon>
        <taxon>Gammaproteobacteria</taxon>
        <taxon>Chromatiales</taxon>
        <taxon>Ectothiorhodospiraceae</taxon>
        <taxon>Spiribacter</taxon>
    </lineage>
</organism>
<evidence type="ECO:0000256" key="2">
    <source>
        <dbReference type="SAM" id="Phobius"/>
    </source>
</evidence>
<keyword evidence="2" id="KW-1133">Transmembrane helix</keyword>
<feature type="transmembrane region" description="Helical" evidence="2">
    <location>
        <begin position="125"/>
        <end position="147"/>
    </location>
</feature>
<feature type="region of interest" description="Disordered" evidence="1">
    <location>
        <begin position="157"/>
        <end position="197"/>
    </location>
</feature>
<evidence type="ECO:0000256" key="1">
    <source>
        <dbReference type="SAM" id="MobiDB-lite"/>
    </source>
</evidence>
<keyword evidence="2" id="KW-0812">Transmembrane</keyword>
<keyword evidence="2" id="KW-0472">Membrane</keyword>
<comment type="caution">
    <text evidence="3">The sequence shown here is derived from an EMBL/GenBank/DDBJ whole genome shotgun (WGS) entry which is preliminary data.</text>
</comment>
<feature type="transmembrane region" description="Helical" evidence="2">
    <location>
        <begin position="72"/>
        <end position="105"/>
    </location>
</feature>
<protein>
    <submittedName>
        <fullName evidence="3">Uncharacterized protein</fullName>
    </submittedName>
</protein>
<name>A0A540VTV6_9GAMM</name>
<dbReference type="Proteomes" id="UP000315400">
    <property type="component" value="Unassembled WGS sequence"/>
</dbReference>